<evidence type="ECO:0000313" key="3">
    <source>
        <dbReference type="Proteomes" id="UP001215280"/>
    </source>
</evidence>
<evidence type="ECO:0000256" key="1">
    <source>
        <dbReference type="SAM" id="MobiDB-lite"/>
    </source>
</evidence>
<sequence length="341" mass="37450">MALEAFTDALRRRQGVSPPANAREKGIPGSPDSSEDASPGAGQIPHRAQNTFMGRKPEAHQVFRAIEDQDLSLLAEIAEHDFPLILRPLSTGTNRTPLNHAIECGPSHRGVALLLLGMFSRYVNHLSDADFDKPEARETLRLLRVNFALAMTRGVMQADDSLAASFLQVYVMSKGQAWLSGTIVEISIALRSTTPGEPVALAGQAVRKYAGRTVKQDEIIASLEDYIGNATADLLMMAAWYSVSQLVPEGLSQIPTHYFARDERVFNSFADNLDLHRDLIQQFVGKRLKSQLSVLRTCLDGRTATYRASLADIFSVRSALITDWRVVDQGNQCGSRVESAV</sequence>
<accession>A0AAD7IQ38</accession>
<reference evidence="2" key="1">
    <citation type="submission" date="2023-03" db="EMBL/GenBank/DDBJ databases">
        <title>Massive genome expansion in bonnet fungi (Mycena s.s.) driven by repeated elements and novel gene families across ecological guilds.</title>
        <authorList>
            <consortium name="Lawrence Berkeley National Laboratory"/>
            <person name="Harder C.B."/>
            <person name="Miyauchi S."/>
            <person name="Viragh M."/>
            <person name="Kuo A."/>
            <person name="Thoen E."/>
            <person name="Andreopoulos B."/>
            <person name="Lu D."/>
            <person name="Skrede I."/>
            <person name="Drula E."/>
            <person name="Henrissat B."/>
            <person name="Morin E."/>
            <person name="Kohler A."/>
            <person name="Barry K."/>
            <person name="LaButti K."/>
            <person name="Morin E."/>
            <person name="Salamov A."/>
            <person name="Lipzen A."/>
            <person name="Mereny Z."/>
            <person name="Hegedus B."/>
            <person name="Baldrian P."/>
            <person name="Stursova M."/>
            <person name="Weitz H."/>
            <person name="Taylor A."/>
            <person name="Grigoriev I.V."/>
            <person name="Nagy L.G."/>
            <person name="Martin F."/>
            <person name="Kauserud H."/>
        </authorList>
    </citation>
    <scope>NUCLEOTIDE SEQUENCE</scope>
    <source>
        <strain evidence="2">CBHHK188m</strain>
    </source>
</reference>
<organism evidence="2 3">
    <name type="scientific">Mycena maculata</name>
    <dbReference type="NCBI Taxonomy" id="230809"/>
    <lineage>
        <taxon>Eukaryota</taxon>
        <taxon>Fungi</taxon>
        <taxon>Dikarya</taxon>
        <taxon>Basidiomycota</taxon>
        <taxon>Agaricomycotina</taxon>
        <taxon>Agaricomycetes</taxon>
        <taxon>Agaricomycetidae</taxon>
        <taxon>Agaricales</taxon>
        <taxon>Marasmiineae</taxon>
        <taxon>Mycenaceae</taxon>
        <taxon>Mycena</taxon>
    </lineage>
</organism>
<dbReference type="AlphaFoldDB" id="A0AAD7IQ38"/>
<proteinExistence type="predicted"/>
<keyword evidence="3" id="KW-1185">Reference proteome</keyword>
<comment type="caution">
    <text evidence="2">The sequence shown here is derived from an EMBL/GenBank/DDBJ whole genome shotgun (WGS) entry which is preliminary data.</text>
</comment>
<protein>
    <submittedName>
        <fullName evidence="2">Uncharacterized protein</fullName>
    </submittedName>
</protein>
<gene>
    <name evidence="2" type="ORF">DFH07DRAFT_831359</name>
</gene>
<name>A0AAD7IQ38_9AGAR</name>
<evidence type="ECO:0000313" key="2">
    <source>
        <dbReference type="EMBL" id="KAJ7747185.1"/>
    </source>
</evidence>
<dbReference type="EMBL" id="JARJLG010000095">
    <property type="protein sequence ID" value="KAJ7747185.1"/>
    <property type="molecule type" value="Genomic_DNA"/>
</dbReference>
<dbReference type="Proteomes" id="UP001215280">
    <property type="component" value="Unassembled WGS sequence"/>
</dbReference>
<feature type="region of interest" description="Disordered" evidence="1">
    <location>
        <begin position="1"/>
        <end position="47"/>
    </location>
</feature>